<proteinExistence type="predicted"/>
<evidence type="ECO:0000313" key="3">
    <source>
        <dbReference type="Proteomes" id="UP001597100"/>
    </source>
</evidence>
<name>A0ABW3IIN8_9FLAO</name>
<gene>
    <name evidence="2" type="ORF">ACFQ1G_14360</name>
</gene>
<dbReference type="EMBL" id="JBHTJP010000035">
    <property type="protein sequence ID" value="MFD0977977.1"/>
    <property type="molecule type" value="Genomic_DNA"/>
</dbReference>
<reference evidence="3" key="1">
    <citation type="journal article" date="2019" name="Int. J. Syst. Evol. Microbiol.">
        <title>The Global Catalogue of Microorganisms (GCM) 10K type strain sequencing project: providing services to taxonomists for standard genome sequencing and annotation.</title>
        <authorList>
            <consortium name="The Broad Institute Genomics Platform"/>
            <consortium name="The Broad Institute Genome Sequencing Center for Infectious Disease"/>
            <person name="Wu L."/>
            <person name="Ma J."/>
        </authorList>
    </citation>
    <scope>NUCLEOTIDE SEQUENCE [LARGE SCALE GENOMIC DNA]</scope>
    <source>
        <strain evidence="3">CCUG 60898</strain>
    </source>
</reference>
<dbReference type="Proteomes" id="UP001597100">
    <property type="component" value="Unassembled WGS sequence"/>
</dbReference>
<accession>A0ABW3IIN8</accession>
<protein>
    <submittedName>
        <fullName evidence="2">Uncharacterized protein</fullName>
    </submittedName>
</protein>
<feature type="signal peptide" evidence="1">
    <location>
        <begin position="1"/>
        <end position="17"/>
    </location>
</feature>
<evidence type="ECO:0000313" key="2">
    <source>
        <dbReference type="EMBL" id="MFD0977977.1"/>
    </source>
</evidence>
<keyword evidence="1" id="KW-0732">Signal</keyword>
<feature type="chain" id="PRO_5045772144" evidence="1">
    <location>
        <begin position="18"/>
        <end position="100"/>
    </location>
</feature>
<organism evidence="2 3">
    <name type="scientific">Salinimicrobium gaetbulicola</name>
    <dbReference type="NCBI Taxonomy" id="999702"/>
    <lineage>
        <taxon>Bacteria</taxon>
        <taxon>Pseudomonadati</taxon>
        <taxon>Bacteroidota</taxon>
        <taxon>Flavobacteriia</taxon>
        <taxon>Flavobacteriales</taxon>
        <taxon>Flavobacteriaceae</taxon>
        <taxon>Salinimicrobium</taxon>
    </lineage>
</organism>
<keyword evidence="3" id="KW-1185">Reference proteome</keyword>
<evidence type="ECO:0000256" key="1">
    <source>
        <dbReference type="SAM" id="SignalP"/>
    </source>
</evidence>
<sequence length="100" mass="11330">MKITGIIFSILILTLSAIPCCLDSCTDEKPVEQQTDSERNCSPFLSCGNCVGFVLQENLPKISLYIQPSVSEIEFPEQRFFSEFSETIWQPPKPNTKRLL</sequence>
<comment type="caution">
    <text evidence="2">The sequence shown here is derived from an EMBL/GenBank/DDBJ whole genome shotgun (WGS) entry which is preliminary data.</text>
</comment>
<dbReference type="RefSeq" id="WP_380740708.1">
    <property type="nucleotide sequence ID" value="NZ_JBHTJP010000035.1"/>
</dbReference>